<comment type="caution">
    <text evidence="3">The sequence shown here is derived from an EMBL/GenBank/DDBJ whole genome shotgun (WGS) entry which is preliminary data.</text>
</comment>
<feature type="region of interest" description="Disordered" evidence="1">
    <location>
        <begin position="85"/>
        <end position="105"/>
    </location>
</feature>
<name>A0A6V7U5L9_MELEN</name>
<feature type="transmembrane region" description="Helical" evidence="2">
    <location>
        <begin position="6"/>
        <end position="24"/>
    </location>
</feature>
<proteinExistence type="predicted"/>
<organism evidence="3 4">
    <name type="scientific">Meloidogyne enterolobii</name>
    <name type="common">Root-knot nematode worm</name>
    <name type="synonym">Meloidogyne mayaguensis</name>
    <dbReference type="NCBI Taxonomy" id="390850"/>
    <lineage>
        <taxon>Eukaryota</taxon>
        <taxon>Metazoa</taxon>
        <taxon>Ecdysozoa</taxon>
        <taxon>Nematoda</taxon>
        <taxon>Chromadorea</taxon>
        <taxon>Rhabditida</taxon>
        <taxon>Tylenchina</taxon>
        <taxon>Tylenchomorpha</taxon>
        <taxon>Tylenchoidea</taxon>
        <taxon>Meloidogynidae</taxon>
        <taxon>Meloidogyninae</taxon>
        <taxon>Meloidogyne</taxon>
    </lineage>
</organism>
<evidence type="ECO:0000256" key="2">
    <source>
        <dbReference type="SAM" id="Phobius"/>
    </source>
</evidence>
<evidence type="ECO:0000313" key="3">
    <source>
        <dbReference type="EMBL" id="CAD2144708.1"/>
    </source>
</evidence>
<protein>
    <submittedName>
        <fullName evidence="3">Uncharacterized protein</fullName>
    </submittedName>
</protein>
<sequence>MNINQLILLIFYFSIIILNNIVIVKSKSILTKIGEIFTKHHCDDKNKEKETTKGPQYISYGALLADSIPGRIYSKVLPLANNYTDPRELSKTTSSPNQNSNYRAKFPKEFSKLLNPTTKKVEKLQKK</sequence>
<dbReference type="Proteomes" id="UP000580250">
    <property type="component" value="Unassembled WGS sequence"/>
</dbReference>
<keyword evidence="2" id="KW-0812">Transmembrane</keyword>
<accession>A0A6V7U5L9</accession>
<dbReference type="EMBL" id="CAJEWN010000033">
    <property type="protein sequence ID" value="CAD2144708.1"/>
    <property type="molecule type" value="Genomic_DNA"/>
</dbReference>
<gene>
    <name evidence="3" type="ORF">MENT_LOCUS8041</name>
</gene>
<feature type="compositionally biased region" description="Polar residues" evidence="1">
    <location>
        <begin position="91"/>
        <end position="102"/>
    </location>
</feature>
<evidence type="ECO:0000256" key="1">
    <source>
        <dbReference type="SAM" id="MobiDB-lite"/>
    </source>
</evidence>
<dbReference type="AlphaFoldDB" id="A0A6V7U5L9"/>
<keyword evidence="2" id="KW-1133">Transmembrane helix</keyword>
<evidence type="ECO:0000313" key="4">
    <source>
        <dbReference type="Proteomes" id="UP000580250"/>
    </source>
</evidence>
<keyword evidence="2" id="KW-0472">Membrane</keyword>
<reference evidence="3 4" key="1">
    <citation type="submission" date="2020-08" db="EMBL/GenBank/DDBJ databases">
        <authorList>
            <person name="Koutsovoulos G."/>
            <person name="Danchin GJ E."/>
        </authorList>
    </citation>
    <scope>NUCLEOTIDE SEQUENCE [LARGE SCALE GENOMIC DNA]</scope>
</reference>